<dbReference type="OrthoDB" id="504230at2"/>
<proteinExistence type="predicted"/>
<dbReference type="EMBL" id="CZCU02000148">
    <property type="protein sequence ID" value="VXD21204.1"/>
    <property type="molecule type" value="Genomic_DNA"/>
</dbReference>
<dbReference type="Gene3D" id="3.40.50.1820">
    <property type="entry name" value="alpha/beta hydrolase"/>
    <property type="match status" value="1"/>
</dbReference>
<evidence type="ECO:0000259" key="1">
    <source>
        <dbReference type="Pfam" id="PF00975"/>
    </source>
</evidence>
<accession>A0A7Z9BXJ6</accession>
<feature type="domain" description="Thioesterase" evidence="1">
    <location>
        <begin position="96"/>
        <end position="324"/>
    </location>
</feature>
<dbReference type="Pfam" id="PF00975">
    <property type="entry name" value="Thioesterase"/>
    <property type="match status" value="1"/>
</dbReference>
<gene>
    <name evidence="3" type="ORF">PL8927_710119</name>
</gene>
<dbReference type="InterPro" id="IPR001031">
    <property type="entry name" value="Thioesterase"/>
</dbReference>
<dbReference type="Proteomes" id="UP000184550">
    <property type="component" value="Unassembled WGS sequence"/>
</dbReference>
<name>A0A7Z9BXJ6_9CYAN</name>
<evidence type="ECO:0000313" key="3">
    <source>
        <dbReference type="EMBL" id="VXD21204.1"/>
    </source>
</evidence>
<reference evidence="3" key="1">
    <citation type="submission" date="2019-10" db="EMBL/GenBank/DDBJ databases">
        <authorList>
            <consortium name="Genoscope - CEA"/>
            <person name="William W."/>
        </authorList>
    </citation>
    <scope>NUCLEOTIDE SEQUENCE [LARGE SCALE GENOMIC DNA]</scope>
    <source>
        <strain evidence="3">BBR_PRJEB10992</strain>
    </source>
</reference>
<sequence length="352" mass="39954">MNLVEFLQDLVTQGWQLWSEGEKLHYRASKSELTASVLSQLKQHKTEILELLRDRPDIFNVDSLNVEQLTASLHQNRRVSSSSPLVPIQPIGSKVPIFCVHPFAGTVFCYRDLAQLLGRDQPFYALQALGIQDGQEPLTRVEDMATLYLAAVREVQPQSPYILMGWSFGGMVALQMAHELKTQGEQVAFLGLLDTYTYSHLPDEQYISKEVVIELPHETLSISWEELQRLPIEQQAIFLCEQAKQTNLIPSDIERSLRVQLSNSEAMCNYLPLPYPGTIFLFRAEKGLFSFSQDVSVLEPTLGWAEVVANIELHTIPGYHEYMVHQPNVSILAQKLKDCIEQALNPDEHHDV</sequence>
<dbReference type="InterPro" id="IPR041464">
    <property type="entry name" value="TubC_N"/>
</dbReference>
<feature type="domain" description="TubC N-terminal docking" evidence="2">
    <location>
        <begin position="4"/>
        <end position="53"/>
    </location>
</feature>
<dbReference type="AlphaFoldDB" id="A0A7Z9BXJ6"/>
<dbReference type="Gene3D" id="1.10.10.1830">
    <property type="entry name" value="Non-ribosomal peptide synthase, adenylation domain"/>
    <property type="match status" value="1"/>
</dbReference>
<keyword evidence="4" id="KW-1185">Reference proteome</keyword>
<dbReference type="RefSeq" id="WP_083623698.1">
    <property type="nucleotide sequence ID" value="NZ_LR734876.1"/>
</dbReference>
<dbReference type="Pfam" id="PF18563">
    <property type="entry name" value="TubC_N"/>
    <property type="match status" value="1"/>
</dbReference>
<organism evidence="3 4">
    <name type="scientific">Planktothrix serta PCC 8927</name>
    <dbReference type="NCBI Taxonomy" id="671068"/>
    <lineage>
        <taxon>Bacteria</taxon>
        <taxon>Bacillati</taxon>
        <taxon>Cyanobacteriota</taxon>
        <taxon>Cyanophyceae</taxon>
        <taxon>Oscillatoriophycideae</taxon>
        <taxon>Oscillatoriales</taxon>
        <taxon>Microcoleaceae</taxon>
        <taxon>Planktothrix</taxon>
    </lineage>
</organism>
<dbReference type="SUPFAM" id="SSF53474">
    <property type="entry name" value="alpha/beta-Hydrolases"/>
    <property type="match status" value="1"/>
</dbReference>
<dbReference type="InterPro" id="IPR044894">
    <property type="entry name" value="TubC_N_sf"/>
</dbReference>
<protein>
    <submittedName>
        <fullName evidence="3">Polyketide synthase type 1, thioesterase domain</fullName>
    </submittedName>
</protein>
<evidence type="ECO:0000313" key="4">
    <source>
        <dbReference type="Proteomes" id="UP000184550"/>
    </source>
</evidence>
<evidence type="ECO:0000259" key="2">
    <source>
        <dbReference type="Pfam" id="PF18563"/>
    </source>
</evidence>
<comment type="caution">
    <text evidence="3">The sequence shown here is derived from an EMBL/GenBank/DDBJ whole genome shotgun (WGS) entry which is preliminary data.</text>
</comment>
<dbReference type="InterPro" id="IPR029058">
    <property type="entry name" value="AB_hydrolase_fold"/>
</dbReference>